<protein>
    <submittedName>
        <fullName evidence="2">Mrp family chromosome partitioning ATPase</fullName>
    </submittedName>
</protein>
<evidence type="ECO:0000313" key="2">
    <source>
        <dbReference type="EMBL" id="MDR6532251.1"/>
    </source>
</evidence>
<dbReference type="InterPro" id="IPR050445">
    <property type="entry name" value="Bact_polysacc_biosynth/exp"/>
</dbReference>
<dbReference type="Gene3D" id="3.40.50.300">
    <property type="entry name" value="P-loop containing nucleotide triphosphate hydrolases"/>
    <property type="match status" value="1"/>
</dbReference>
<organism evidence="2 3">
    <name type="scientific">Caulobacter rhizosphaerae</name>
    <dbReference type="NCBI Taxonomy" id="2010972"/>
    <lineage>
        <taxon>Bacteria</taxon>
        <taxon>Pseudomonadati</taxon>
        <taxon>Pseudomonadota</taxon>
        <taxon>Alphaproteobacteria</taxon>
        <taxon>Caulobacterales</taxon>
        <taxon>Caulobacteraceae</taxon>
        <taxon>Caulobacter</taxon>
    </lineage>
</organism>
<feature type="domain" description="CobQ/CobB/MinD/ParA nucleotide binding" evidence="1">
    <location>
        <begin position="82"/>
        <end position="197"/>
    </location>
</feature>
<dbReference type="InterPro" id="IPR002586">
    <property type="entry name" value="CobQ/CobB/MinD/ParA_Nub-bd_dom"/>
</dbReference>
<reference evidence="2 3" key="1">
    <citation type="submission" date="2023-07" db="EMBL/GenBank/DDBJ databases">
        <title>Sorghum-associated microbial communities from plants grown in Nebraska, USA.</title>
        <authorList>
            <person name="Schachtman D."/>
        </authorList>
    </citation>
    <scope>NUCLEOTIDE SEQUENCE [LARGE SCALE GENOMIC DNA]</scope>
    <source>
        <strain evidence="2 3">DS2154</strain>
    </source>
</reference>
<keyword evidence="3" id="KW-1185">Reference proteome</keyword>
<evidence type="ECO:0000313" key="3">
    <source>
        <dbReference type="Proteomes" id="UP001262754"/>
    </source>
</evidence>
<comment type="caution">
    <text evidence="2">The sequence shown here is derived from an EMBL/GenBank/DDBJ whole genome shotgun (WGS) entry which is preliminary data.</text>
</comment>
<dbReference type="EMBL" id="JAVDRL010000008">
    <property type="protein sequence ID" value="MDR6532251.1"/>
    <property type="molecule type" value="Genomic_DNA"/>
</dbReference>
<dbReference type="Pfam" id="PF01656">
    <property type="entry name" value="CbiA"/>
    <property type="match status" value="1"/>
</dbReference>
<dbReference type="PANTHER" id="PTHR32309">
    <property type="entry name" value="TYROSINE-PROTEIN KINASE"/>
    <property type="match status" value="1"/>
</dbReference>
<sequence>MSNMPQLLPSLVATDSRALTTNNRDTPLVQNLWTRAGELKRVGVVAPPRFDESRTREEFRVLKRHMLARMEADVGPYDPRTILITSASPGEGKTTMTLGLALSFMFEHDRRVVLIDTDMGGSELSRRMKLGDQLGLLDYLDDEDLEVSDILYPTSVRGVYAVPFGRPRITAPELMAGQRMGRLIETLHHGTEERIVIMDSGSVLSCSATVSLAKHAGQILFIAAMGESKRAEVDEGLGILHRHAGPLDAARVALVFNKTDRSQSHVRYSRRH</sequence>
<dbReference type="InterPro" id="IPR027417">
    <property type="entry name" value="P-loop_NTPase"/>
</dbReference>
<dbReference type="PANTHER" id="PTHR32309:SF13">
    <property type="entry name" value="FERRIC ENTEROBACTIN TRANSPORT PROTEIN FEPE"/>
    <property type="match status" value="1"/>
</dbReference>
<accession>A0ABU1N1C8</accession>
<dbReference type="SUPFAM" id="SSF52540">
    <property type="entry name" value="P-loop containing nucleoside triphosphate hydrolases"/>
    <property type="match status" value="1"/>
</dbReference>
<dbReference type="Proteomes" id="UP001262754">
    <property type="component" value="Unassembled WGS sequence"/>
</dbReference>
<gene>
    <name evidence="2" type="ORF">J2800_003007</name>
</gene>
<proteinExistence type="predicted"/>
<name>A0ABU1N1C8_9CAUL</name>
<evidence type="ECO:0000259" key="1">
    <source>
        <dbReference type="Pfam" id="PF01656"/>
    </source>
</evidence>